<evidence type="ECO:0000259" key="1">
    <source>
        <dbReference type="SMART" id="SM00382"/>
    </source>
</evidence>
<dbReference type="PANTHER" id="PTHR30050">
    <property type="entry name" value="CHROMOSOMAL REPLICATION INITIATOR PROTEIN DNAA"/>
    <property type="match status" value="1"/>
</dbReference>
<dbReference type="Gene3D" id="3.40.50.300">
    <property type="entry name" value="P-loop containing nucleotide triphosphate hydrolases"/>
    <property type="match status" value="1"/>
</dbReference>
<feature type="non-terminal residue" evidence="2">
    <location>
        <position position="1"/>
    </location>
</feature>
<dbReference type="AlphaFoldDB" id="X1V7M2"/>
<feature type="domain" description="AAA+ ATPase" evidence="1">
    <location>
        <begin position="44"/>
        <end position="167"/>
    </location>
</feature>
<proteinExistence type="predicted"/>
<dbReference type="SUPFAM" id="SSF52540">
    <property type="entry name" value="P-loop containing nucleoside triphosphate hydrolases"/>
    <property type="match status" value="1"/>
</dbReference>
<dbReference type="PANTHER" id="PTHR30050:SF4">
    <property type="entry name" value="ATP-BINDING PROTEIN RV3427C IN INSERTION SEQUENCE-RELATED"/>
    <property type="match status" value="1"/>
</dbReference>
<comment type="caution">
    <text evidence="2">The sequence shown here is derived from an EMBL/GenBank/DDBJ whole genome shotgun (WGS) entry which is preliminary data.</text>
</comment>
<dbReference type="Pfam" id="PF01695">
    <property type="entry name" value="IstB_IS21"/>
    <property type="match status" value="1"/>
</dbReference>
<organism evidence="2">
    <name type="scientific">marine sediment metagenome</name>
    <dbReference type="NCBI Taxonomy" id="412755"/>
    <lineage>
        <taxon>unclassified sequences</taxon>
        <taxon>metagenomes</taxon>
        <taxon>ecological metagenomes</taxon>
    </lineage>
</organism>
<evidence type="ECO:0000313" key="2">
    <source>
        <dbReference type="EMBL" id="GAJ12167.1"/>
    </source>
</evidence>
<protein>
    <recommendedName>
        <fullName evidence="1">AAA+ ATPase domain-containing protein</fullName>
    </recommendedName>
</protein>
<sequence>PLAAGLPPLTREAMRFHTWEDLGIISLSQAYYAAKDMARGNLSRGNFLVLAGPTGVGKTHLAMAIAWEWFDDGSNVLFSRADDLLDWLRQGYDDNTYQKRFESIRRRHLLVLDDLGTEQAKDWAGERLDRIVDWRYINRLPLVVTTNAKSEDLAERVASRLADKNCSLVVQIDAEDHRAQG</sequence>
<dbReference type="GO" id="GO:0005524">
    <property type="term" value="F:ATP binding"/>
    <property type="evidence" value="ECO:0007669"/>
    <property type="project" value="InterPro"/>
</dbReference>
<dbReference type="InterPro" id="IPR002611">
    <property type="entry name" value="IstB_ATP-bd"/>
</dbReference>
<dbReference type="CDD" id="cd00009">
    <property type="entry name" value="AAA"/>
    <property type="match status" value="1"/>
</dbReference>
<dbReference type="InterPro" id="IPR003593">
    <property type="entry name" value="AAA+_ATPase"/>
</dbReference>
<accession>X1V7M2</accession>
<name>X1V7M2_9ZZZZ</name>
<dbReference type="InterPro" id="IPR027417">
    <property type="entry name" value="P-loop_NTPase"/>
</dbReference>
<dbReference type="EMBL" id="BARW01032339">
    <property type="protein sequence ID" value="GAJ12167.1"/>
    <property type="molecule type" value="Genomic_DNA"/>
</dbReference>
<dbReference type="GO" id="GO:0006260">
    <property type="term" value="P:DNA replication"/>
    <property type="evidence" value="ECO:0007669"/>
    <property type="project" value="TreeGrafter"/>
</dbReference>
<gene>
    <name evidence="2" type="ORF">S12H4_51208</name>
</gene>
<dbReference type="SMART" id="SM00382">
    <property type="entry name" value="AAA"/>
    <property type="match status" value="1"/>
</dbReference>
<reference evidence="2" key="1">
    <citation type="journal article" date="2014" name="Front. Microbiol.">
        <title>High frequency of phylogenetically diverse reductive dehalogenase-homologous genes in deep subseafloor sedimentary metagenomes.</title>
        <authorList>
            <person name="Kawai M."/>
            <person name="Futagami T."/>
            <person name="Toyoda A."/>
            <person name="Takaki Y."/>
            <person name="Nishi S."/>
            <person name="Hori S."/>
            <person name="Arai W."/>
            <person name="Tsubouchi T."/>
            <person name="Morono Y."/>
            <person name="Uchiyama I."/>
            <person name="Ito T."/>
            <person name="Fujiyama A."/>
            <person name="Inagaki F."/>
            <person name="Takami H."/>
        </authorList>
    </citation>
    <scope>NUCLEOTIDE SEQUENCE</scope>
    <source>
        <strain evidence="2">Expedition CK06-06</strain>
    </source>
</reference>